<protein>
    <submittedName>
        <fullName evidence="1">Uncharacterized protein</fullName>
    </submittedName>
</protein>
<evidence type="ECO:0000313" key="1">
    <source>
        <dbReference type="EMBL" id="AQK97856.1"/>
    </source>
</evidence>
<sequence>MPAAGRFAMEGMAVDQGIAHFLVLAAVFAVCLFR</sequence>
<proteinExistence type="predicted"/>
<dbReference type="InterPro" id="IPR009424">
    <property type="entry name" value="AGP16/20/22/41"/>
</dbReference>
<dbReference type="InParanoid" id="A0A1D6G3C6"/>
<accession>A0A1D6G3C6</accession>
<organism evidence="1">
    <name type="scientific">Zea mays</name>
    <name type="common">Maize</name>
    <dbReference type="NCBI Taxonomy" id="4577"/>
    <lineage>
        <taxon>Eukaryota</taxon>
        <taxon>Viridiplantae</taxon>
        <taxon>Streptophyta</taxon>
        <taxon>Embryophyta</taxon>
        <taxon>Tracheophyta</taxon>
        <taxon>Spermatophyta</taxon>
        <taxon>Magnoliopsida</taxon>
        <taxon>Liliopsida</taxon>
        <taxon>Poales</taxon>
        <taxon>Poaceae</taxon>
        <taxon>PACMAD clade</taxon>
        <taxon>Panicoideae</taxon>
        <taxon>Andropogonodae</taxon>
        <taxon>Andropogoneae</taxon>
        <taxon>Tripsacinae</taxon>
        <taxon>Zea</taxon>
    </lineage>
</organism>
<dbReference type="AlphaFoldDB" id="A0A1D6G3C6"/>
<dbReference type="Pfam" id="PF06376">
    <property type="entry name" value="AGP"/>
    <property type="match status" value="1"/>
</dbReference>
<reference evidence="1" key="1">
    <citation type="submission" date="2015-12" db="EMBL/GenBank/DDBJ databases">
        <title>Update maize B73 reference genome by single molecule sequencing technologies.</title>
        <authorList>
            <consortium name="Maize Genome Sequencing Project"/>
            <person name="Ware D."/>
        </authorList>
    </citation>
    <scope>NUCLEOTIDE SEQUENCE</scope>
    <source>
        <tissue evidence="1">Seedling</tissue>
    </source>
</reference>
<name>A0A1D6G3C6_MAIZE</name>
<gene>
    <name evidence="1" type="ORF">ZEAMMB73_Zm00001d011722</name>
</gene>
<dbReference type="eggNOG" id="ENOG502R4TT">
    <property type="taxonomic scope" value="Eukaryota"/>
</dbReference>
<dbReference type="EMBL" id="CM000784">
    <property type="protein sequence ID" value="AQK97856.1"/>
    <property type="molecule type" value="Genomic_DNA"/>
</dbReference>
<dbReference type="PaxDb" id="4577-GRMZM2G038674_P01"/>